<dbReference type="STRING" id="157072.A0A024UKJ7"/>
<dbReference type="EMBL" id="KI913955">
    <property type="protein sequence ID" value="ETW06715.1"/>
    <property type="molecule type" value="Genomic_DNA"/>
</dbReference>
<dbReference type="AlphaFoldDB" id="A0A024UKJ7"/>
<name>A0A024UKJ7_9STRA</name>
<feature type="region of interest" description="Disordered" evidence="1">
    <location>
        <begin position="1"/>
        <end position="23"/>
    </location>
</feature>
<dbReference type="VEuPathDB" id="FungiDB:H310_02893"/>
<dbReference type="RefSeq" id="XP_008864790.1">
    <property type="nucleotide sequence ID" value="XM_008866568.1"/>
</dbReference>
<evidence type="ECO:0000259" key="2">
    <source>
        <dbReference type="PROSITE" id="PS50090"/>
    </source>
</evidence>
<dbReference type="SUPFAM" id="SSF46689">
    <property type="entry name" value="Homeodomain-like"/>
    <property type="match status" value="1"/>
</dbReference>
<feature type="region of interest" description="Disordered" evidence="1">
    <location>
        <begin position="159"/>
        <end position="191"/>
    </location>
</feature>
<dbReference type="GeneID" id="20079943"/>
<dbReference type="InterPro" id="IPR001005">
    <property type="entry name" value="SANT/Myb"/>
</dbReference>
<evidence type="ECO:0000313" key="4">
    <source>
        <dbReference type="EMBL" id="ETW06715.1"/>
    </source>
</evidence>
<dbReference type="CDD" id="cd00167">
    <property type="entry name" value="SANT"/>
    <property type="match status" value="1"/>
</dbReference>
<sequence length="378" mass="41704">MASSSLLSKAPPKMQSVDSDKENVAPCTNVASATMKANYRVVASSLEKVVSTPCNVKGGWTSEDDMKIRSLVYEFGTKNWNEIAAHFTHKSGRQCHERWKQMGSSAAIDTPKKAISGYSGNFDFTKALAVIKKSATTDSAVKTPTGSQTFRSAQGCRQFPGILGRATPPPPSSLDGTNRSVSTPYSASPRLGKVNKLNSIANKLKIRQEMLLHSADNTTPIQHKRSVALTPVHATPQKQRSKIILGKWSSLYGVDPDNIECVAVMKRPPPPPEGYMPRRIVPDQKRRRHDVDRYSTNLISMAIATQALVHGSPVESTTKSNNVPWMQWSGDDLEHKLMDMVKWRYDAPATSLSRRGQFAAVNRVIQAKKHRPTPRQTV</sequence>
<feature type="compositionally biased region" description="Polar residues" evidence="1">
    <location>
        <begin position="174"/>
        <end position="186"/>
    </location>
</feature>
<accession>A0A024UKJ7</accession>
<dbReference type="InterPro" id="IPR017930">
    <property type="entry name" value="Myb_dom"/>
</dbReference>
<dbReference type="Pfam" id="PF00249">
    <property type="entry name" value="Myb_DNA-binding"/>
    <property type="match status" value="1"/>
</dbReference>
<protein>
    <submittedName>
        <fullName evidence="4">Uncharacterized protein</fullName>
    </submittedName>
</protein>
<dbReference type="InterPro" id="IPR009057">
    <property type="entry name" value="Homeodomain-like_sf"/>
</dbReference>
<feature type="domain" description="Myb-like" evidence="2">
    <location>
        <begin position="52"/>
        <end position="103"/>
    </location>
</feature>
<feature type="domain" description="HTH myb-type" evidence="3">
    <location>
        <begin position="56"/>
        <end position="107"/>
    </location>
</feature>
<dbReference type="PROSITE" id="PS50090">
    <property type="entry name" value="MYB_LIKE"/>
    <property type="match status" value="1"/>
</dbReference>
<gene>
    <name evidence="4" type="ORF">H310_02893</name>
</gene>
<organism evidence="4">
    <name type="scientific">Aphanomyces invadans</name>
    <dbReference type="NCBI Taxonomy" id="157072"/>
    <lineage>
        <taxon>Eukaryota</taxon>
        <taxon>Sar</taxon>
        <taxon>Stramenopiles</taxon>
        <taxon>Oomycota</taxon>
        <taxon>Saprolegniomycetes</taxon>
        <taxon>Saprolegniales</taxon>
        <taxon>Verrucalvaceae</taxon>
        <taxon>Aphanomyces</taxon>
    </lineage>
</organism>
<dbReference type="PROSITE" id="PS51294">
    <property type="entry name" value="HTH_MYB"/>
    <property type="match status" value="1"/>
</dbReference>
<evidence type="ECO:0000259" key="3">
    <source>
        <dbReference type="PROSITE" id="PS51294"/>
    </source>
</evidence>
<dbReference type="SMART" id="SM00717">
    <property type="entry name" value="SANT"/>
    <property type="match status" value="1"/>
</dbReference>
<proteinExistence type="predicted"/>
<evidence type="ECO:0000256" key="1">
    <source>
        <dbReference type="SAM" id="MobiDB-lite"/>
    </source>
</evidence>
<dbReference type="OrthoDB" id="2143914at2759"/>
<reference evidence="4" key="1">
    <citation type="submission" date="2013-12" db="EMBL/GenBank/DDBJ databases">
        <title>The Genome Sequence of Aphanomyces invadans NJM9701.</title>
        <authorList>
            <consortium name="The Broad Institute Genomics Platform"/>
            <person name="Russ C."/>
            <person name="Tyler B."/>
            <person name="van West P."/>
            <person name="Dieguez-Uribeondo J."/>
            <person name="Young S.K."/>
            <person name="Zeng Q."/>
            <person name="Gargeya S."/>
            <person name="Fitzgerald M."/>
            <person name="Abouelleil A."/>
            <person name="Alvarado L."/>
            <person name="Chapman S.B."/>
            <person name="Gainer-Dewar J."/>
            <person name="Goldberg J."/>
            <person name="Griggs A."/>
            <person name="Gujja S."/>
            <person name="Hansen M."/>
            <person name="Howarth C."/>
            <person name="Imamovic A."/>
            <person name="Ireland A."/>
            <person name="Larimer J."/>
            <person name="McCowan C."/>
            <person name="Murphy C."/>
            <person name="Pearson M."/>
            <person name="Poon T.W."/>
            <person name="Priest M."/>
            <person name="Roberts A."/>
            <person name="Saif S."/>
            <person name="Shea T."/>
            <person name="Sykes S."/>
            <person name="Wortman J."/>
            <person name="Nusbaum C."/>
            <person name="Birren B."/>
        </authorList>
    </citation>
    <scope>NUCLEOTIDE SEQUENCE [LARGE SCALE GENOMIC DNA]</scope>
    <source>
        <strain evidence="4">NJM9701</strain>
    </source>
</reference>
<dbReference type="Gene3D" id="1.10.10.60">
    <property type="entry name" value="Homeodomain-like"/>
    <property type="match status" value="1"/>
</dbReference>